<sequence length="112" mass="11569">MNMRVSKTRMIACLGVLTLTAGLAAGCGGGGGAAQSGEPREPEAIYKQLCINCHGNNLEGRSAPALKTIGATKSAEEIAGIIQKGQNGMPSFGKMLKPEEIQALADWLAAKK</sequence>
<dbReference type="Pfam" id="PF13442">
    <property type="entry name" value="Cytochrome_CBB3"/>
    <property type="match status" value="1"/>
</dbReference>
<evidence type="ECO:0000313" key="9">
    <source>
        <dbReference type="EMBL" id="MFC7749197.1"/>
    </source>
</evidence>
<dbReference type="PROSITE" id="PS51007">
    <property type="entry name" value="CYTC"/>
    <property type="match status" value="1"/>
</dbReference>
<dbReference type="Gene3D" id="1.10.760.10">
    <property type="entry name" value="Cytochrome c-like domain"/>
    <property type="match status" value="1"/>
</dbReference>
<organism evidence="9 10">
    <name type="scientific">Paenibacillus thermoaerophilus</name>
    <dbReference type="NCBI Taxonomy" id="1215385"/>
    <lineage>
        <taxon>Bacteria</taxon>
        <taxon>Bacillati</taxon>
        <taxon>Bacillota</taxon>
        <taxon>Bacilli</taxon>
        <taxon>Bacillales</taxon>
        <taxon>Paenibacillaceae</taxon>
        <taxon>Paenibacillus</taxon>
    </lineage>
</organism>
<dbReference type="InterPro" id="IPR051811">
    <property type="entry name" value="Cytochrome_c550/c551-like"/>
</dbReference>
<dbReference type="PROSITE" id="PS51257">
    <property type="entry name" value="PROKAR_LIPOPROTEIN"/>
    <property type="match status" value="1"/>
</dbReference>
<protein>
    <submittedName>
        <fullName evidence="9">C-type cytochrome</fullName>
    </submittedName>
</protein>
<feature type="domain" description="Cytochrome c" evidence="8">
    <location>
        <begin position="37"/>
        <end position="112"/>
    </location>
</feature>
<evidence type="ECO:0000256" key="1">
    <source>
        <dbReference type="ARBA" id="ARBA00022448"/>
    </source>
</evidence>
<evidence type="ECO:0000313" key="10">
    <source>
        <dbReference type="Proteomes" id="UP001596528"/>
    </source>
</evidence>
<name>A0ABW2UZ78_9BACL</name>
<evidence type="ECO:0000256" key="6">
    <source>
        <dbReference type="PROSITE-ProRule" id="PRU00433"/>
    </source>
</evidence>
<evidence type="ECO:0000256" key="7">
    <source>
        <dbReference type="SAM" id="SignalP"/>
    </source>
</evidence>
<dbReference type="PANTHER" id="PTHR37823:SF4">
    <property type="entry name" value="MENAQUINOL-CYTOCHROME C REDUCTASE CYTOCHROME B_C SUBUNIT"/>
    <property type="match status" value="1"/>
</dbReference>
<comment type="caution">
    <text evidence="9">The sequence shown here is derived from an EMBL/GenBank/DDBJ whole genome shotgun (WGS) entry which is preliminary data.</text>
</comment>
<evidence type="ECO:0000256" key="2">
    <source>
        <dbReference type="ARBA" id="ARBA00022617"/>
    </source>
</evidence>
<keyword evidence="3 6" id="KW-0479">Metal-binding</keyword>
<keyword evidence="7" id="KW-0732">Signal</keyword>
<dbReference type="Proteomes" id="UP001596528">
    <property type="component" value="Unassembled WGS sequence"/>
</dbReference>
<reference evidence="10" key="1">
    <citation type="journal article" date="2019" name="Int. J. Syst. Evol. Microbiol.">
        <title>The Global Catalogue of Microorganisms (GCM) 10K type strain sequencing project: providing services to taxonomists for standard genome sequencing and annotation.</title>
        <authorList>
            <consortium name="The Broad Institute Genomics Platform"/>
            <consortium name="The Broad Institute Genome Sequencing Center for Infectious Disease"/>
            <person name="Wu L."/>
            <person name="Ma J."/>
        </authorList>
    </citation>
    <scope>NUCLEOTIDE SEQUENCE [LARGE SCALE GENOMIC DNA]</scope>
    <source>
        <strain evidence="10">JCM 18657</strain>
    </source>
</reference>
<feature type="signal peptide" evidence="7">
    <location>
        <begin position="1"/>
        <end position="24"/>
    </location>
</feature>
<dbReference type="InterPro" id="IPR009056">
    <property type="entry name" value="Cyt_c-like_dom"/>
</dbReference>
<dbReference type="RefSeq" id="WP_246068086.1">
    <property type="nucleotide sequence ID" value="NZ_JBHTGQ010000010.1"/>
</dbReference>
<accession>A0ABW2UZ78</accession>
<evidence type="ECO:0000256" key="4">
    <source>
        <dbReference type="ARBA" id="ARBA00022982"/>
    </source>
</evidence>
<keyword evidence="4" id="KW-0249">Electron transport</keyword>
<proteinExistence type="predicted"/>
<dbReference type="PANTHER" id="PTHR37823">
    <property type="entry name" value="CYTOCHROME C-553-LIKE"/>
    <property type="match status" value="1"/>
</dbReference>
<keyword evidence="5 6" id="KW-0408">Iron</keyword>
<evidence type="ECO:0000256" key="5">
    <source>
        <dbReference type="ARBA" id="ARBA00023004"/>
    </source>
</evidence>
<evidence type="ECO:0000259" key="8">
    <source>
        <dbReference type="PROSITE" id="PS51007"/>
    </source>
</evidence>
<dbReference type="EMBL" id="JBHTGQ010000010">
    <property type="protein sequence ID" value="MFC7749197.1"/>
    <property type="molecule type" value="Genomic_DNA"/>
</dbReference>
<gene>
    <name evidence="9" type="ORF">ACFQWB_04475</name>
</gene>
<dbReference type="InterPro" id="IPR036909">
    <property type="entry name" value="Cyt_c-like_dom_sf"/>
</dbReference>
<keyword evidence="2 6" id="KW-0349">Heme</keyword>
<evidence type="ECO:0000256" key="3">
    <source>
        <dbReference type="ARBA" id="ARBA00022723"/>
    </source>
</evidence>
<feature type="chain" id="PRO_5045536150" evidence="7">
    <location>
        <begin position="25"/>
        <end position="112"/>
    </location>
</feature>
<dbReference type="SUPFAM" id="SSF46626">
    <property type="entry name" value="Cytochrome c"/>
    <property type="match status" value="1"/>
</dbReference>
<keyword evidence="1" id="KW-0813">Transport</keyword>
<keyword evidence="10" id="KW-1185">Reference proteome</keyword>